<dbReference type="HOGENOM" id="CLU_013446_4_0_9"/>
<sequence length="352" mass="38812">MHIEELLKMAVERGASDLHLTVNAAPVVRVHGELRHLPLPVLTYQDLKRLAAEILNEEQKVQFEEKGELDFSYSIYGYARFRVNVFKQRGTPAIAARIIPPVILNTDELGLPEVVKTLVRKPNGLILVTGPTGSGKSTTLAAMIDQLNKETTGHIITLEDPIEFLHTHQNCIINQREIGLDSKTFAAGLRAALRQDPDVILVGEMRDLETIATAITAAETGHLVLATLHTAGAVQTIDRIIDVFPPHQQEQIRVQLALILQGVISQTLIPRADHAGRVPAVEVLVATPAVRNMIREGKTHQLMTAMQAGAKYGMQTMDQSLKSLYKKGLITYEEAHSRALDQDSFLTFINAV</sequence>
<dbReference type="NCBIfam" id="TIGR01420">
    <property type="entry name" value="pilT_fam"/>
    <property type="match status" value="1"/>
</dbReference>
<proteinExistence type="inferred from homology"/>
<dbReference type="Gene3D" id="3.40.50.300">
    <property type="entry name" value="P-loop containing nucleotide triphosphate hydrolases"/>
    <property type="match status" value="1"/>
</dbReference>
<dbReference type="SMART" id="SM00382">
    <property type="entry name" value="AAA"/>
    <property type="match status" value="1"/>
</dbReference>
<dbReference type="eggNOG" id="COG2805">
    <property type="taxonomic scope" value="Bacteria"/>
</dbReference>
<dbReference type="AlphaFoldDB" id="D5X7N2"/>
<dbReference type="InterPro" id="IPR001482">
    <property type="entry name" value="T2SS/T4SS_dom"/>
</dbReference>
<name>D5X7N2_THEPJ</name>
<dbReference type="InterPro" id="IPR027417">
    <property type="entry name" value="P-loop_NTPase"/>
</dbReference>
<dbReference type="CDD" id="cd01131">
    <property type="entry name" value="PilT"/>
    <property type="match status" value="1"/>
</dbReference>
<organism evidence="3 4">
    <name type="scientific">Thermincola potens (strain JR)</name>
    <dbReference type="NCBI Taxonomy" id="635013"/>
    <lineage>
        <taxon>Bacteria</taxon>
        <taxon>Bacillati</taxon>
        <taxon>Bacillota</taxon>
        <taxon>Clostridia</taxon>
        <taxon>Eubacteriales</taxon>
        <taxon>Thermincolaceae</taxon>
        <taxon>Thermincola</taxon>
    </lineage>
</organism>
<gene>
    <name evidence="3" type="ordered locus">TherJR_1753</name>
</gene>
<evidence type="ECO:0000259" key="2">
    <source>
        <dbReference type="PROSITE" id="PS00662"/>
    </source>
</evidence>
<dbReference type="PROSITE" id="PS00662">
    <property type="entry name" value="T2SP_E"/>
    <property type="match status" value="1"/>
</dbReference>
<dbReference type="GO" id="GO:0005524">
    <property type="term" value="F:ATP binding"/>
    <property type="evidence" value="ECO:0007669"/>
    <property type="project" value="InterPro"/>
</dbReference>
<dbReference type="Pfam" id="PF00437">
    <property type="entry name" value="T2SSE"/>
    <property type="match status" value="1"/>
</dbReference>
<dbReference type="PANTHER" id="PTHR30486">
    <property type="entry name" value="TWITCHING MOTILITY PROTEIN PILT"/>
    <property type="match status" value="1"/>
</dbReference>
<evidence type="ECO:0000313" key="4">
    <source>
        <dbReference type="Proteomes" id="UP000002377"/>
    </source>
</evidence>
<dbReference type="Proteomes" id="UP000002377">
    <property type="component" value="Chromosome"/>
</dbReference>
<dbReference type="STRING" id="635013.TherJR_1753"/>
<dbReference type="KEGG" id="tjr:TherJR_1753"/>
<dbReference type="InterPro" id="IPR050921">
    <property type="entry name" value="T4SS_GSP_E_ATPase"/>
</dbReference>
<reference evidence="3 4" key="1">
    <citation type="submission" date="2010-05" db="EMBL/GenBank/DDBJ databases">
        <title>Complete sequence of Thermincola sp. JR.</title>
        <authorList>
            <consortium name="US DOE Joint Genome Institute"/>
            <person name="Lucas S."/>
            <person name="Copeland A."/>
            <person name="Lapidus A."/>
            <person name="Cheng J.-F."/>
            <person name="Bruce D."/>
            <person name="Goodwin L."/>
            <person name="Pitluck S."/>
            <person name="Chertkov O."/>
            <person name="Detter J.C."/>
            <person name="Han C."/>
            <person name="Tapia R."/>
            <person name="Land M."/>
            <person name="Hauser L."/>
            <person name="Kyrpides N."/>
            <person name="Mikhailova N."/>
            <person name="Hazen T.C."/>
            <person name="Woyke T."/>
        </authorList>
    </citation>
    <scope>NUCLEOTIDE SEQUENCE [LARGE SCALE GENOMIC DNA]</scope>
    <source>
        <strain evidence="3 4">JR</strain>
    </source>
</reference>
<comment type="similarity">
    <text evidence="1">Belongs to the GSP E family.</text>
</comment>
<dbReference type="InterPro" id="IPR003593">
    <property type="entry name" value="AAA+_ATPase"/>
</dbReference>
<dbReference type="SUPFAM" id="SSF52540">
    <property type="entry name" value="P-loop containing nucleoside triphosphate hydrolases"/>
    <property type="match status" value="1"/>
</dbReference>
<dbReference type="GO" id="GO:0016887">
    <property type="term" value="F:ATP hydrolysis activity"/>
    <property type="evidence" value="ECO:0007669"/>
    <property type="project" value="InterPro"/>
</dbReference>
<evidence type="ECO:0000256" key="1">
    <source>
        <dbReference type="ARBA" id="ARBA00006611"/>
    </source>
</evidence>
<dbReference type="EMBL" id="CP002028">
    <property type="protein sequence ID" value="ADG82602.1"/>
    <property type="molecule type" value="Genomic_DNA"/>
</dbReference>
<evidence type="ECO:0000313" key="3">
    <source>
        <dbReference type="EMBL" id="ADG82602.1"/>
    </source>
</evidence>
<dbReference type="InterPro" id="IPR006321">
    <property type="entry name" value="PilT/PilU"/>
</dbReference>
<protein>
    <submittedName>
        <fullName evidence="3">Twitching motility protein</fullName>
    </submittedName>
</protein>
<dbReference type="Gene3D" id="3.30.450.90">
    <property type="match status" value="1"/>
</dbReference>
<keyword evidence="4" id="KW-1185">Reference proteome</keyword>
<feature type="domain" description="Bacterial type II secretion system protein E" evidence="2">
    <location>
        <begin position="193"/>
        <end position="207"/>
    </location>
</feature>
<accession>D5X7N2</accession>